<dbReference type="GO" id="GO:0005524">
    <property type="term" value="F:ATP binding"/>
    <property type="evidence" value="ECO:0007669"/>
    <property type="project" value="UniProtKB-KW"/>
</dbReference>
<dbReference type="Gene3D" id="3.40.50.300">
    <property type="entry name" value="P-loop containing nucleotide triphosphate hydrolases"/>
    <property type="match status" value="1"/>
</dbReference>
<name>A0A2W5ZF69_9BACT</name>
<dbReference type="PANTHER" id="PTHR30050">
    <property type="entry name" value="CHROMOSOMAL REPLICATION INITIATOR PROTEIN DNAA"/>
    <property type="match status" value="1"/>
</dbReference>
<dbReference type="SUPFAM" id="SSF52540">
    <property type="entry name" value="P-loop containing nucleoside triphosphate hydrolases"/>
    <property type="match status" value="1"/>
</dbReference>
<reference evidence="4 5" key="1">
    <citation type="journal article" date="2017" name="Nature">
        <title>Atmospheric trace gases support primary production in Antarctic desert surface soil.</title>
        <authorList>
            <person name="Ji M."/>
            <person name="Greening C."/>
            <person name="Vanwonterghem I."/>
            <person name="Carere C.R."/>
            <person name="Bay S.K."/>
            <person name="Steen J.A."/>
            <person name="Montgomery K."/>
            <person name="Lines T."/>
            <person name="Beardall J."/>
            <person name="van Dorst J."/>
            <person name="Snape I."/>
            <person name="Stott M.B."/>
            <person name="Hugenholtz P."/>
            <person name="Ferrari B.C."/>
        </authorList>
    </citation>
    <scope>NUCLEOTIDE SEQUENCE [LARGE SCALE GENOMIC DNA]</scope>
    <source>
        <strain evidence="4">RRmetagenome_bin12</strain>
    </source>
</reference>
<feature type="region of interest" description="Disordered" evidence="2">
    <location>
        <begin position="238"/>
        <end position="306"/>
    </location>
</feature>
<dbReference type="CDD" id="cd00009">
    <property type="entry name" value="AAA"/>
    <property type="match status" value="1"/>
</dbReference>
<evidence type="ECO:0000256" key="1">
    <source>
        <dbReference type="ARBA" id="ARBA00008059"/>
    </source>
</evidence>
<comment type="caution">
    <text evidence="4">The sequence shown here is derived from an EMBL/GenBank/DDBJ whole genome shotgun (WGS) entry which is preliminary data.</text>
</comment>
<dbReference type="EMBL" id="QHBU01000010">
    <property type="protein sequence ID" value="PZR84122.1"/>
    <property type="molecule type" value="Genomic_DNA"/>
</dbReference>
<dbReference type="InterPro" id="IPR003593">
    <property type="entry name" value="AAA+_ATPase"/>
</dbReference>
<keyword evidence="4" id="KW-0547">Nucleotide-binding</keyword>
<proteinExistence type="inferred from homology"/>
<dbReference type="InterPro" id="IPR047661">
    <property type="entry name" value="IstB"/>
</dbReference>
<dbReference type="Pfam" id="PF01695">
    <property type="entry name" value="IstB_IS21"/>
    <property type="match status" value="1"/>
</dbReference>
<dbReference type="GO" id="GO:0006260">
    <property type="term" value="P:DNA replication"/>
    <property type="evidence" value="ECO:0007669"/>
    <property type="project" value="TreeGrafter"/>
</dbReference>
<sequence>MRAHELQTNLKALKLGGMLLTLEMRRAQAEDQRLGHVEFLALLLEDEIDRRQSKMLTQRLHRARFEEQKTLEEFDFSYNPQIPAEQLRNLATCGFVERRESVLLCGPVGVGKTHAAQALGHAACRAGFTVLFAKTSAFLRDLAGGRADGTWEPRLRRYLQTNVLILDDFGMREFTPSQAEDLYELICERYRAGSMIVTSNRSPKDWYPLFPNPVLAESALDRLVNSAHHVILRGRTYRPLRRPDGGGSSVSDDEDELTSVQTGRSLQVRAAVRAQEPHDDVDVTLDTSSDDGSGRPRRRAKEQLPS</sequence>
<protein>
    <submittedName>
        <fullName evidence="4">ATP-binding protein</fullName>
    </submittedName>
</protein>
<keyword evidence="4" id="KW-0067">ATP-binding</keyword>
<dbReference type="AlphaFoldDB" id="A0A2W5ZF69"/>
<feature type="domain" description="AAA+ ATPase" evidence="3">
    <location>
        <begin position="98"/>
        <end position="236"/>
    </location>
</feature>
<evidence type="ECO:0000259" key="3">
    <source>
        <dbReference type="SMART" id="SM00382"/>
    </source>
</evidence>
<accession>A0A2W5ZF69</accession>
<dbReference type="Proteomes" id="UP000248724">
    <property type="component" value="Unassembled WGS sequence"/>
</dbReference>
<gene>
    <name evidence="4" type="ORF">DLM65_00550</name>
</gene>
<organism evidence="4 5">
    <name type="scientific">Candidatus Aeolococcus gillhamiae</name>
    <dbReference type="NCBI Taxonomy" id="3127015"/>
    <lineage>
        <taxon>Bacteria</taxon>
        <taxon>Bacillati</taxon>
        <taxon>Candidatus Dormiibacterota</taxon>
        <taxon>Candidatus Dormibacteria</taxon>
        <taxon>Candidatus Aeolococcales</taxon>
        <taxon>Candidatus Aeolococcaceae</taxon>
        <taxon>Candidatus Aeolococcus</taxon>
    </lineage>
</organism>
<comment type="similarity">
    <text evidence="1">Belongs to the IS21/IS1162 putative ATP-binding protein family.</text>
</comment>
<evidence type="ECO:0000313" key="5">
    <source>
        <dbReference type="Proteomes" id="UP000248724"/>
    </source>
</evidence>
<dbReference type="InterPro" id="IPR002611">
    <property type="entry name" value="IstB_ATP-bd"/>
</dbReference>
<dbReference type="SMART" id="SM00382">
    <property type="entry name" value="AAA"/>
    <property type="match status" value="1"/>
</dbReference>
<dbReference type="PANTHER" id="PTHR30050:SF4">
    <property type="entry name" value="ATP-BINDING PROTEIN RV3427C IN INSERTION SEQUENCE-RELATED"/>
    <property type="match status" value="1"/>
</dbReference>
<evidence type="ECO:0000256" key="2">
    <source>
        <dbReference type="SAM" id="MobiDB-lite"/>
    </source>
</evidence>
<evidence type="ECO:0000313" key="4">
    <source>
        <dbReference type="EMBL" id="PZR84122.1"/>
    </source>
</evidence>
<dbReference type="InterPro" id="IPR027417">
    <property type="entry name" value="P-loop_NTPase"/>
</dbReference>
<dbReference type="NCBIfam" id="NF038214">
    <property type="entry name" value="IS21_help_AAA"/>
    <property type="match status" value="1"/>
</dbReference>